<gene>
    <name evidence="2" type="ORF">P170DRAFT_440729</name>
</gene>
<name>A0A2I2FV20_9EURO</name>
<evidence type="ECO:0000313" key="2">
    <source>
        <dbReference type="EMBL" id="PLB44447.1"/>
    </source>
</evidence>
<comment type="caution">
    <text evidence="2">The sequence shown here is derived from an EMBL/GenBank/DDBJ whole genome shotgun (WGS) entry which is preliminary data.</text>
</comment>
<reference evidence="2 3" key="1">
    <citation type="submission" date="2016-12" db="EMBL/GenBank/DDBJ databases">
        <title>The genomes of Aspergillus section Nigri reveals drivers in fungal speciation.</title>
        <authorList>
            <consortium name="DOE Joint Genome Institute"/>
            <person name="Vesth T.C."/>
            <person name="Nybo J."/>
            <person name="Theobald S."/>
            <person name="Brandl J."/>
            <person name="Frisvad J.C."/>
            <person name="Nielsen K.F."/>
            <person name="Lyhne E.K."/>
            <person name="Kogle M.E."/>
            <person name="Kuo A."/>
            <person name="Riley R."/>
            <person name="Clum A."/>
            <person name="Nolan M."/>
            <person name="Lipzen A."/>
            <person name="Salamov A."/>
            <person name="Henrissat B."/>
            <person name="Wiebenga A."/>
            <person name="De Vries R.P."/>
            <person name="Grigoriev I.V."/>
            <person name="Mortensen U.H."/>
            <person name="Andersen M.R."/>
            <person name="Baker S.E."/>
        </authorList>
    </citation>
    <scope>NUCLEOTIDE SEQUENCE [LARGE SCALE GENOMIC DNA]</scope>
    <source>
        <strain evidence="2 3">IBT 23096</strain>
    </source>
</reference>
<organism evidence="2 3">
    <name type="scientific">Aspergillus steynii IBT 23096</name>
    <dbReference type="NCBI Taxonomy" id="1392250"/>
    <lineage>
        <taxon>Eukaryota</taxon>
        <taxon>Fungi</taxon>
        <taxon>Dikarya</taxon>
        <taxon>Ascomycota</taxon>
        <taxon>Pezizomycotina</taxon>
        <taxon>Eurotiomycetes</taxon>
        <taxon>Eurotiomycetidae</taxon>
        <taxon>Eurotiales</taxon>
        <taxon>Aspergillaceae</taxon>
        <taxon>Aspergillus</taxon>
        <taxon>Aspergillus subgen. Circumdati</taxon>
    </lineage>
</organism>
<evidence type="ECO:0000256" key="1">
    <source>
        <dbReference type="SAM" id="MobiDB-lite"/>
    </source>
</evidence>
<sequence length="58" mass="6350">MHTASDPVGPPDCLPGLDSTSPRTPPNRKTQRTNGYPSTLSISKAPNQRSPEFPRRYA</sequence>
<dbReference type="RefSeq" id="XP_024699749.1">
    <property type="nucleotide sequence ID" value="XM_024850146.1"/>
</dbReference>
<dbReference type="VEuPathDB" id="FungiDB:P170DRAFT_440729"/>
<feature type="region of interest" description="Disordered" evidence="1">
    <location>
        <begin position="1"/>
        <end position="58"/>
    </location>
</feature>
<proteinExistence type="predicted"/>
<accession>A0A2I2FV20</accession>
<protein>
    <submittedName>
        <fullName evidence="2">Uncharacterized protein</fullName>
    </submittedName>
</protein>
<dbReference type="GeneID" id="36557845"/>
<evidence type="ECO:0000313" key="3">
    <source>
        <dbReference type="Proteomes" id="UP000234275"/>
    </source>
</evidence>
<dbReference type="AlphaFoldDB" id="A0A2I2FV20"/>
<dbReference type="Proteomes" id="UP000234275">
    <property type="component" value="Unassembled WGS sequence"/>
</dbReference>
<dbReference type="EMBL" id="MSFO01000009">
    <property type="protein sequence ID" value="PLB44447.1"/>
    <property type="molecule type" value="Genomic_DNA"/>
</dbReference>
<feature type="compositionally biased region" description="Polar residues" evidence="1">
    <location>
        <begin position="32"/>
        <end position="50"/>
    </location>
</feature>
<keyword evidence="3" id="KW-1185">Reference proteome</keyword>